<reference evidence="3" key="1">
    <citation type="journal article" date="2019" name="Plant Biotechnol. J.">
        <title>Genome sequencing of the Australian wild diploid species Gossypium australe highlights disease resistance and delayed gland morphogenesis.</title>
        <authorList>
            <person name="Cai Y."/>
            <person name="Cai X."/>
            <person name="Wang Q."/>
            <person name="Wang P."/>
            <person name="Zhang Y."/>
            <person name="Cai C."/>
            <person name="Xu Y."/>
            <person name="Wang K."/>
            <person name="Zhou Z."/>
            <person name="Wang C."/>
            <person name="Geng S."/>
            <person name="Li B."/>
            <person name="Dong Q."/>
            <person name="Hou Y."/>
            <person name="Wang H."/>
            <person name="Ai P."/>
            <person name="Liu Z."/>
            <person name="Yi F."/>
            <person name="Sun M."/>
            <person name="An G."/>
            <person name="Cheng J."/>
            <person name="Zhang Y."/>
            <person name="Shi Q."/>
            <person name="Xie Y."/>
            <person name="Shi X."/>
            <person name="Chang Y."/>
            <person name="Huang F."/>
            <person name="Chen Y."/>
            <person name="Hong S."/>
            <person name="Mi L."/>
            <person name="Sun Q."/>
            <person name="Zhang L."/>
            <person name="Zhou B."/>
            <person name="Peng R."/>
            <person name="Zhang X."/>
            <person name="Liu F."/>
        </authorList>
    </citation>
    <scope>NUCLEOTIDE SEQUENCE [LARGE SCALE GENOMIC DNA]</scope>
    <source>
        <strain evidence="3">cv. PA1801</strain>
    </source>
</reference>
<keyword evidence="3" id="KW-1185">Reference proteome</keyword>
<comment type="caution">
    <text evidence="2">The sequence shown here is derived from an EMBL/GenBank/DDBJ whole genome shotgun (WGS) entry which is preliminary data.</text>
</comment>
<dbReference type="Pfam" id="PF07727">
    <property type="entry name" value="RVT_2"/>
    <property type="match status" value="1"/>
</dbReference>
<dbReference type="Proteomes" id="UP000325315">
    <property type="component" value="Unassembled WGS sequence"/>
</dbReference>
<dbReference type="EMBL" id="SMMG02000001">
    <property type="protein sequence ID" value="KAA3486488.1"/>
    <property type="molecule type" value="Genomic_DNA"/>
</dbReference>
<organism evidence="2 3">
    <name type="scientific">Gossypium australe</name>
    <dbReference type="NCBI Taxonomy" id="47621"/>
    <lineage>
        <taxon>Eukaryota</taxon>
        <taxon>Viridiplantae</taxon>
        <taxon>Streptophyta</taxon>
        <taxon>Embryophyta</taxon>
        <taxon>Tracheophyta</taxon>
        <taxon>Spermatophyta</taxon>
        <taxon>Magnoliopsida</taxon>
        <taxon>eudicotyledons</taxon>
        <taxon>Gunneridae</taxon>
        <taxon>Pentapetalae</taxon>
        <taxon>rosids</taxon>
        <taxon>malvids</taxon>
        <taxon>Malvales</taxon>
        <taxon>Malvaceae</taxon>
        <taxon>Malvoideae</taxon>
        <taxon>Gossypium</taxon>
    </lineage>
</organism>
<evidence type="ECO:0000259" key="1">
    <source>
        <dbReference type="Pfam" id="PF07727"/>
    </source>
</evidence>
<evidence type="ECO:0000313" key="3">
    <source>
        <dbReference type="Proteomes" id="UP000325315"/>
    </source>
</evidence>
<name>A0A5B6WYF5_9ROSI</name>
<dbReference type="InterPro" id="IPR013103">
    <property type="entry name" value="RVT_2"/>
</dbReference>
<feature type="domain" description="Reverse transcriptase Ty1/copia-type" evidence="1">
    <location>
        <begin position="58"/>
        <end position="135"/>
    </location>
</feature>
<accession>A0A5B6WYF5</accession>
<evidence type="ECO:0000313" key="2">
    <source>
        <dbReference type="EMBL" id="KAA3486488.1"/>
    </source>
</evidence>
<sequence>MNVLPTKTLSGVSPIGTYKPKPYTATDSSIEPVDIYKVMVIPSWRNAIHDELHVLVNNKTWDLVSPPVDRSLVGCKWLFNIKKNPVGSISHNKVHLIAQGFSQAPGLDYHEMFSPDFKANIIRTILALVMLMKWKLR</sequence>
<dbReference type="OrthoDB" id="1000646at2759"/>
<proteinExistence type="predicted"/>
<protein>
    <submittedName>
        <fullName evidence="2">Retrovirus-related Pol polyprotein from transposon TNT 1-94</fullName>
    </submittedName>
</protein>
<dbReference type="AlphaFoldDB" id="A0A5B6WYF5"/>
<gene>
    <name evidence="2" type="ORF">EPI10_030395</name>
</gene>